<comment type="caution">
    <text evidence="1">The sequence shown here is derived from an EMBL/GenBank/DDBJ whole genome shotgun (WGS) entry which is preliminary data.</text>
</comment>
<dbReference type="EMBL" id="CAIJDE010000049">
    <property type="protein sequence ID" value="CAC9975552.1"/>
    <property type="molecule type" value="Genomic_DNA"/>
</dbReference>
<evidence type="ECO:0000313" key="1">
    <source>
        <dbReference type="EMBL" id="CAC9975552.1"/>
    </source>
</evidence>
<dbReference type="Proteomes" id="UP000533639">
    <property type="component" value="Unassembled WGS sequence"/>
</dbReference>
<dbReference type="AlphaFoldDB" id="A0A9N8J5E7"/>
<name>A0A9N8J5E7_9FLAO</name>
<protein>
    <submittedName>
        <fullName evidence="1">Uncharacterized protein</fullName>
    </submittedName>
</protein>
<proteinExistence type="predicted"/>
<reference evidence="1 2" key="1">
    <citation type="submission" date="2020-06" db="EMBL/GenBank/DDBJ databases">
        <authorList>
            <person name="Criscuolo A."/>
        </authorList>
    </citation>
    <scope>NUCLEOTIDE SEQUENCE [LARGE SCALE GENOMIC DNA]</scope>
    <source>
        <strain evidence="1">PXU-55</strain>
    </source>
</reference>
<organism evidence="1 2">
    <name type="scientific">Flavobacterium panici</name>
    <dbReference type="NCBI Taxonomy" id="2654843"/>
    <lineage>
        <taxon>Bacteria</taxon>
        <taxon>Pseudomonadati</taxon>
        <taxon>Bacteroidota</taxon>
        <taxon>Flavobacteriia</taxon>
        <taxon>Flavobacteriales</taxon>
        <taxon>Flavobacteriaceae</taxon>
        <taxon>Flavobacterium</taxon>
    </lineage>
</organism>
<keyword evidence="2" id="KW-1185">Reference proteome</keyword>
<dbReference type="RefSeq" id="WP_180859464.1">
    <property type="nucleotide sequence ID" value="NZ_CAIJDE010000049.1"/>
</dbReference>
<gene>
    <name evidence="1" type="ORF">FLAPXU55_03266</name>
</gene>
<sequence>MDFLEIISVRYLLEVLGAFTRHLCVHERDPRTSRGNIGFNGTLGIPKIGYGLSYDMYDNFEGNTDVFSGMRDYSMGYTGSLLFGGTYTKSAESDFKGF</sequence>
<evidence type="ECO:0000313" key="2">
    <source>
        <dbReference type="Proteomes" id="UP000533639"/>
    </source>
</evidence>
<accession>A0A9N8J5E7</accession>